<sequence>MAWFKWSRVLTSKEKGRLGVASLFALNRALLFKWIWRFHNDKNTLWARFICAVYGNSGGINKRLKVSYNSNWVCIMNEINRLKDNNMDRMKFLKKRVDFCVADKLDQNAVASTLRCSPRNGVEMDQYSALAEILEGVILPVMSDRWTCALTGPGDFSASSSRKFIDEKSIVGVNQQTRWIKVVPSKINILPWKVRFDFLPTRLNLSRRGVEIQSIVCPTCNMEVESSSHVFFSCSLVKVIYRKIASWWELSYSNFRISMIGLIGCWRLE</sequence>
<dbReference type="GO" id="GO:0003964">
    <property type="term" value="F:RNA-directed DNA polymerase activity"/>
    <property type="evidence" value="ECO:0007669"/>
    <property type="project" value="UniProtKB-KW"/>
</dbReference>
<keyword evidence="2" id="KW-0695">RNA-directed DNA polymerase</keyword>
<evidence type="ECO:0000313" key="2">
    <source>
        <dbReference type="EMBL" id="GEU48575.1"/>
    </source>
</evidence>
<dbReference type="PANTHER" id="PTHR33116:SF77">
    <property type="entry name" value="RNA-DIRECTED DNA POLYMERASE"/>
    <property type="match status" value="1"/>
</dbReference>
<accession>A0A6L2KKJ7</accession>
<reference evidence="2" key="1">
    <citation type="journal article" date="2019" name="Sci. Rep.">
        <title>Draft genome of Tanacetum cinerariifolium, the natural source of mosquito coil.</title>
        <authorList>
            <person name="Yamashiro T."/>
            <person name="Shiraishi A."/>
            <person name="Satake H."/>
            <person name="Nakayama K."/>
        </authorList>
    </citation>
    <scope>NUCLEOTIDE SEQUENCE</scope>
</reference>
<keyword evidence="2" id="KW-0548">Nucleotidyltransferase</keyword>
<dbReference type="PANTHER" id="PTHR33116">
    <property type="entry name" value="REVERSE TRANSCRIPTASE ZINC-BINDING DOMAIN-CONTAINING PROTEIN-RELATED-RELATED"/>
    <property type="match status" value="1"/>
</dbReference>
<name>A0A6L2KKJ7_TANCI</name>
<comment type="caution">
    <text evidence="2">The sequence shown here is derived from an EMBL/GenBank/DDBJ whole genome shotgun (WGS) entry which is preliminary data.</text>
</comment>
<gene>
    <name evidence="2" type="ORF">Tci_020553</name>
</gene>
<organism evidence="2">
    <name type="scientific">Tanacetum cinerariifolium</name>
    <name type="common">Dalmatian daisy</name>
    <name type="synonym">Chrysanthemum cinerariifolium</name>
    <dbReference type="NCBI Taxonomy" id="118510"/>
    <lineage>
        <taxon>Eukaryota</taxon>
        <taxon>Viridiplantae</taxon>
        <taxon>Streptophyta</taxon>
        <taxon>Embryophyta</taxon>
        <taxon>Tracheophyta</taxon>
        <taxon>Spermatophyta</taxon>
        <taxon>Magnoliopsida</taxon>
        <taxon>eudicotyledons</taxon>
        <taxon>Gunneridae</taxon>
        <taxon>Pentapetalae</taxon>
        <taxon>asterids</taxon>
        <taxon>campanulids</taxon>
        <taxon>Asterales</taxon>
        <taxon>Asteraceae</taxon>
        <taxon>Asteroideae</taxon>
        <taxon>Anthemideae</taxon>
        <taxon>Anthemidinae</taxon>
        <taxon>Tanacetum</taxon>
    </lineage>
</organism>
<dbReference type="Pfam" id="PF13966">
    <property type="entry name" value="zf-RVT"/>
    <property type="match status" value="1"/>
</dbReference>
<dbReference type="AlphaFoldDB" id="A0A6L2KKJ7"/>
<feature type="domain" description="Reverse transcriptase zinc-binding" evidence="1">
    <location>
        <begin position="156"/>
        <end position="238"/>
    </location>
</feature>
<dbReference type="EMBL" id="BKCJ010002440">
    <property type="protein sequence ID" value="GEU48575.1"/>
    <property type="molecule type" value="Genomic_DNA"/>
</dbReference>
<proteinExistence type="predicted"/>
<evidence type="ECO:0000259" key="1">
    <source>
        <dbReference type="Pfam" id="PF13966"/>
    </source>
</evidence>
<protein>
    <submittedName>
        <fullName evidence="2">RNA-directed DNA polymerase, eukaryota</fullName>
    </submittedName>
</protein>
<keyword evidence="2" id="KW-0808">Transferase</keyword>
<dbReference type="InterPro" id="IPR026960">
    <property type="entry name" value="RVT-Znf"/>
</dbReference>